<dbReference type="Proteomes" id="UP000321574">
    <property type="component" value="Unassembled WGS sequence"/>
</dbReference>
<evidence type="ECO:0000313" key="1">
    <source>
        <dbReference type="EMBL" id="TXL68102.1"/>
    </source>
</evidence>
<evidence type="ECO:0000313" key="2">
    <source>
        <dbReference type="Proteomes" id="UP000321574"/>
    </source>
</evidence>
<protein>
    <submittedName>
        <fullName evidence="1">2-keto-4-pentenoate hydratase</fullName>
    </submittedName>
</protein>
<dbReference type="PANTHER" id="PTHR30143">
    <property type="entry name" value="ACID HYDRATASE"/>
    <property type="match status" value="1"/>
</dbReference>
<dbReference type="AlphaFoldDB" id="A0A5C8P445"/>
<dbReference type="GO" id="GO:0005737">
    <property type="term" value="C:cytoplasm"/>
    <property type="evidence" value="ECO:0007669"/>
    <property type="project" value="TreeGrafter"/>
</dbReference>
<sequence>MIVNKLLNAYKTGIPIDFIRNEITLDEQTSYKIQDVLVKKKCALFNEEIAGYKISMTSPETQKLANTNEPAYGTITTSSLLKSTDSLSLTNMNKPLVEPEIMFILTDDISMGATEEEILAHSKLTAGLEIPDSRYKNWFPNFTLQDLLCDNGVMGKVVIADEVAPPSFEALAKIEMELFYNGEKISEGIASNVLENPASSVAWLTQKLAKQGKNLKKGMVISSGTFISPIPVEEGIYEANFTGLGNVNILLKS</sequence>
<dbReference type="PANTHER" id="PTHR30143:SF0">
    <property type="entry name" value="2-KETO-4-PENTENOATE HYDRATASE"/>
    <property type="match status" value="1"/>
</dbReference>
<dbReference type="Gene3D" id="3.90.850.10">
    <property type="entry name" value="Fumarylacetoacetase-like, C-terminal domain"/>
    <property type="match status" value="1"/>
</dbReference>
<reference evidence="1 2" key="1">
    <citation type="submission" date="2019-06" db="EMBL/GenBank/DDBJ databases">
        <title>Cerasibacillus sp. nov., isolated from maize field.</title>
        <authorList>
            <person name="Lin S.-Y."/>
            <person name="Tsai C.-F."/>
            <person name="Young C.-C."/>
        </authorList>
    </citation>
    <scope>NUCLEOTIDE SEQUENCE [LARGE SCALE GENOMIC DNA]</scope>
    <source>
        <strain evidence="1 2">CC-CFT480</strain>
    </source>
</reference>
<dbReference type="OrthoDB" id="9792137at2"/>
<organism evidence="1 2">
    <name type="scientific">Cerasibacillus terrae</name>
    <dbReference type="NCBI Taxonomy" id="2498845"/>
    <lineage>
        <taxon>Bacteria</taxon>
        <taxon>Bacillati</taxon>
        <taxon>Bacillota</taxon>
        <taxon>Bacilli</taxon>
        <taxon>Bacillales</taxon>
        <taxon>Bacillaceae</taxon>
        <taxon>Cerasibacillus</taxon>
    </lineage>
</organism>
<comment type="caution">
    <text evidence="1">The sequence shown here is derived from an EMBL/GenBank/DDBJ whole genome shotgun (WGS) entry which is preliminary data.</text>
</comment>
<dbReference type="SUPFAM" id="SSF56529">
    <property type="entry name" value="FAH"/>
    <property type="match status" value="1"/>
</dbReference>
<accession>A0A5C8P445</accession>
<keyword evidence="2" id="KW-1185">Reference proteome</keyword>
<dbReference type="GO" id="GO:0008684">
    <property type="term" value="F:2-oxopent-4-enoate hydratase activity"/>
    <property type="evidence" value="ECO:0007669"/>
    <property type="project" value="TreeGrafter"/>
</dbReference>
<dbReference type="InterPro" id="IPR050772">
    <property type="entry name" value="Hydratase-Decarb/MhpD_sf"/>
</dbReference>
<gene>
    <name evidence="1" type="ORF">FHP05_00270</name>
</gene>
<proteinExistence type="predicted"/>
<dbReference type="InterPro" id="IPR036663">
    <property type="entry name" value="Fumarylacetoacetase_C_sf"/>
</dbReference>
<name>A0A5C8P445_9BACI</name>
<dbReference type="EMBL" id="VDUW01000001">
    <property type="protein sequence ID" value="TXL68102.1"/>
    <property type="molecule type" value="Genomic_DNA"/>
</dbReference>